<name>A0A5M8B587_9BURK</name>
<organism evidence="8 9">
    <name type="scientific">Cupriavidus cauae</name>
    <dbReference type="NCBI Taxonomy" id="2608999"/>
    <lineage>
        <taxon>Bacteria</taxon>
        <taxon>Pseudomonadati</taxon>
        <taxon>Pseudomonadota</taxon>
        <taxon>Betaproteobacteria</taxon>
        <taxon>Burkholderiales</taxon>
        <taxon>Burkholderiaceae</taxon>
        <taxon>Cupriavidus</taxon>
    </lineage>
</organism>
<dbReference type="InterPro" id="IPR032696">
    <property type="entry name" value="SQ_cyclase_C"/>
</dbReference>
<feature type="domain" description="Squalene cyclase N-terminal" evidence="7">
    <location>
        <begin position="112"/>
        <end position="401"/>
    </location>
</feature>
<dbReference type="InterPro" id="IPR006400">
    <property type="entry name" value="Hopene-cyclase"/>
</dbReference>
<reference evidence="8 9" key="1">
    <citation type="submission" date="2019-09" db="EMBL/GenBank/DDBJ databases">
        <title>Isolation of a novel species in the genus Cupriavidus from patients with sepsis using whole genome sequencing.</title>
        <authorList>
            <person name="Kweon O.J."/>
            <person name="Lee M.-K."/>
        </authorList>
    </citation>
    <scope>NUCLEOTIDE SEQUENCE [LARGE SCALE GENOMIC DNA]</scope>
    <source>
        <strain evidence="8 9">MKL-01</strain>
    </source>
</reference>
<accession>A0A5M8B587</accession>
<evidence type="ECO:0000256" key="4">
    <source>
        <dbReference type="ARBA" id="ARBA00023235"/>
    </source>
</evidence>
<dbReference type="Gene3D" id="1.50.10.20">
    <property type="match status" value="2"/>
</dbReference>
<protein>
    <submittedName>
        <fullName evidence="8">Squalene--hopene cyclase</fullName>
        <ecNumber evidence="8">5.4.99.17</ecNumber>
    </submittedName>
</protein>
<keyword evidence="9" id="KW-1185">Reference proteome</keyword>
<dbReference type="GO" id="GO:0005811">
    <property type="term" value="C:lipid droplet"/>
    <property type="evidence" value="ECO:0007669"/>
    <property type="project" value="InterPro"/>
</dbReference>
<dbReference type="InterPro" id="IPR032697">
    <property type="entry name" value="SQ_cyclase_N"/>
</dbReference>
<dbReference type="PANTHER" id="PTHR11764:SF20">
    <property type="entry name" value="LANOSTEROL SYNTHASE"/>
    <property type="match status" value="1"/>
</dbReference>
<keyword evidence="3" id="KW-0677">Repeat</keyword>
<dbReference type="UniPathway" id="UPA00337"/>
<evidence type="ECO:0000313" key="8">
    <source>
        <dbReference type="EMBL" id="KAA6131067.1"/>
    </source>
</evidence>
<sequence length="780" mass="85097">MRASIEAGNGGCQGKLACPARVRPCCYNRPTPNTDRGFARAGRGPAPPAASRCHCVTRSDVAEIQIALTGSPPAVDPVDTQDRPDTVVSLAPSLPSFTAPTDLAGSRLDAAIAHAVDALIARQRPDGHWVFELEADTTIPSEYVLLVHYLGEAPDPAREGRIARYLLRRQNDDGGWPLFHGGASDISASVKAYFALKMIGEPVDAPAMRRARERILALGGAEASNVFTRTLLALYGVMPWRAVPLMPVEIMLLPLWFPFHLSKISYWARTVIVPLLVLNTLRPCARNPRRVGIDELFRRPSQAARMPGRAPHQSRFWYAVFRGVDVALRVLEPLSPRALRQRAMQQAERFVRERLNGDDGLGAIFPAMVNAVMMFDALGVPRDEPAVAQARAALDRLLVEHGGEGDETYCQPCFSPVWDTSLTCHAMLEAGGERALAAARRALDWLLPLQVLDVRGDWTVRRPHLRPGGWAFQYANPHYPDVDDTAVVAMALDRAARGDARWGGRVAPALARAREWIEGMQSSDGGWGAFEPENTHSHLNSIPFADHGALLDPPTADVSARCLSMLAQLGELPANSRAAAQALRYLLDEQEANGSWYGRWGTNYLYGTWSALCALQAAGLGPDAAPVRRAAQWLLSVQNEDGGWGEDGSSYRLDYRGHESAPSTPSQTAWALLGLMAAGCREQPAVARGIDYLLREQRADGLWDEQHFTAVGFPRVFYLRYHGYARYFALWALARYRNLGNPGNLANPGDPGDPGNRGGLGSSADAAVPNDAAGRMPWGM</sequence>
<evidence type="ECO:0000259" key="6">
    <source>
        <dbReference type="Pfam" id="PF13243"/>
    </source>
</evidence>
<evidence type="ECO:0000259" key="7">
    <source>
        <dbReference type="Pfam" id="PF13249"/>
    </source>
</evidence>
<gene>
    <name evidence="8" type="primary">shc</name>
    <name evidence="8" type="ORF">F1599_02740</name>
</gene>
<evidence type="ECO:0000256" key="1">
    <source>
        <dbReference type="ARBA" id="ARBA00004999"/>
    </source>
</evidence>
<dbReference type="GO" id="GO:0051007">
    <property type="term" value="F:squalene-hopene cyclase activity"/>
    <property type="evidence" value="ECO:0007669"/>
    <property type="project" value="UniProtKB-EC"/>
</dbReference>
<dbReference type="EC" id="5.4.99.17" evidence="8"/>
<dbReference type="GO" id="GO:0016104">
    <property type="term" value="P:triterpenoid biosynthetic process"/>
    <property type="evidence" value="ECO:0007669"/>
    <property type="project" value="InterPro"/>
</dbReference>
<dbReference type="InterPro" id="IPR008930">
    <property type="entry name" value="Terpenoid_cyclase/PrenylTrfase"/>
</dbReference>
<dbReference type="Pfam" id="PF13249">
    <property type="entry name" value="SQHop_cyclase_N"/>
    <property type="match status" value="1"/>
</dbReference>
<comment type="caution">
    <text evidence="8">The sequence shown here is derived from an EMBL/GenBank/DDBJ whole genome shotgun (WGS) entry which is preliminary data.</text>
</comment>
<dbReference type="NCBIfam" id="TIGR01787">
    <property type="entry name" value="squalene_cyclas"/>
    <property type="match status" value="1"/>
</dbReference>
<dbReference type="SFLD" id="SFLDG01016">
    <property type="entry name" value="Prenyltransferase_Like_2"/>
    <property type="match status" value="1"/>
</dbReference>
<feature type="compositionally biased region" description="Low complexity" evidence="5">
    <location>
        <begin position="745"/>
        <end position="754"/>
    </location>
</feature>
<dbReference type="NCBIfam" id="TIGR01507">
    <property type="entry name" value="hopene_cyclase"/>
    <property type="match status" value="1"/>
</dbReference>
<dbReference type="Pfam" id="PF13243">
    <property type="entry name" value="SQHop_cyclase_C"/>
    <property type="match status" value="1"/>
</dbReference>
<evidence type="ECO:0000256" key="2">
    <source>
        <dbReference type="ARBA" id="ARBA00009755"/>
    </source>
</evidence>
<feature type="region of interest" description="Disordered" evidence="5">
    <location>
        <begin position="745"/>
        <end position="770"/>
    </location>
</feature>
<comment type="pathway">
    <text evidence="1">Secondary metabolite biosynthesis; hopanoid biosynthesis.</text>
</comment>
<dbReference type="EMBL" id="VWRN01000013">
    <property type="protein sequence ID" value="KAA6131067.1"/>
    <property type="molecule type" value="Genomic_DNA"/>
</dbReference>
<evidence type="ECO:0000256" key="3">
    <source>
        <dbReference type="ARBA" id="ARBA00022737"/>
    </source>
</evidence>
<evidence type="ECO:0000313" key="9">
    <source>
        <dbReference type="Proteomes" id="UP000324324"/>
    </source>
</evidence>
<dbReference type="SUPFAM" id="SSF48239">
    <property type="entry name" value="Terpenoid cyclases/Protein prenyltransferases"/>
    <property type="match status" value="2"/>
</dbReference>
<proteinExistence type="inferred from homology"/>
<dbReference type="AlphaFoldDB" id="A0A5M8B587"/>
<dbReference type="InterPro" id="IPR018333">
    <property type="entry name" value="Squalene_cyclase"/>
</dbReference>
<feature type="domain" description="Squalene cyclase C-terminal" evidence="6">
    <location>
        <begin position="415"/>
        <end position="738"/>
    </location>
</feature>
<keyword evidence="4 8" id="KW-0413">Isomerase</keyword>
<dbReference type="Proteomes" id="UP000324324">
    <property type="component" value="Unassembled WGS sequence"/>
</dbReference>
<evidence type="ECO:0000256" key="5">
    <source>
        <dbReference type="SAM" id="MobiDB-lite"/>
    </source>
</evidence>
<comment type="similarity">
    <text evidence="2">Belongs to the terpene cyclase/mutase family.</text>
</comment>
<dbReference type="CDD" id="cd02892">
    <property type="entry name" value="SQCY_1"/>
    <property type="match status" value="1"/>
</dbReference>
<dbReference type="PANTHER" id="PTHR11764">
    <property type="entry name" value="TERPENE CYCLASE/MUTASE FAMILY MEMBER"/>
    <property type="match status" value="1"/>
</dbReference>